<evidence type="ECO:0000256" key="4">
    <source>
        <dbReference type="PROSITE-ProRule" id="PRU00335"/>
    </source>
</evidence>
<accession>A0ABT6L287</accession>
<dbReference type="Pfam" id="PF17925">
    <property type="entry name" value="TetR_C_20"/>
    <property type="match status" value="1"/>
</dbReference>
<dbReference type="PANTHER" id="PTHR30055">
    <property type="entry name" value="HTH-TYPE TRANSCRIPTIONAL REGULATOR RUTR"/>
    <property type="match status" value="1"/>
</dbReference>
<keyword evidence="1" id="KW-0805">Transcription regulation</keyword>
<keyword evidence="7" id="KW-1185">Reference proteome</keyword>
<evidence type="ECO:0000256" key="2">
    <source>
        <dbReference type="ARBA" id="ARBA00023125"/>
    </source>
</evidence>
<protein>
    <submittedName>
        <fullName evidence="6">AcrR family transcriptional regulator</fullName>
    </submittedName>
</protein>
<dbReference type="Proteomes" id="UP001160130">
    <property type="component" value="Unassembled WGS sequence"/>
</dbReference>
<gene>
    <name evidence="6" type="ORF">M2272_003717</name>
</gene>
<dbReference type="InterPro" id="IPR041642">
    <property type="entry name" value="KstR_C"/>
</dbReference>
<name>A0ABT6L287_9MYCO</name>
<dbReference type="InterPro" id="IPR050109">
    <property type="entry name" value="HTH-type_TetR-like_transc_reg"/>
</dbReference>
<dbReference type="InterPro" id="IPR001647">
    <property type="entry name" value="HTH_TetR"/>
</dbReference>
<feature type="domain" description="HTH tetR-type" evidence="5">
    <location>
        <begin position="19"/>
        <end position="79"/>
    </location>
</feature>
<proteinExistence type="predicted"/>
<dbReference type="EMBL" id="JARXVE010000006">
    <property type="protein sequence ID" value="MDH6197064.1"/>
    <property type="molecule type" value="Genomic_DNA"/>
</dbReference>
<evidence type="ECO:0000259" key="5">
    <source>
        <dbReference type="PROSITE" id="PS50977"/>
    </source>
</evidence>
<dbReference type="PRINTS" id="PR00455">
    <property type="entry name" value="HTHTETR"/>
</dbReference>
<evidence type="ECO:0000256" key="3">
    <source>
        <dbReference type="ARBA" id="ARBA00023163"/>
    </source>
</evidence>
<dbReference type="RefSeq" id="WP_280833685.1">
    <property type="nucleotide sequence ID" value="NZ_JARXVE010000006.1"/>
</dbReference>
<dbReference type="PANTHER" id="PTHR30055:SF234">
    <property type="entry name" value="HTH-TYPE TRANSCRIPTIONAL REGULATOR BETI"/>
    <property type="match status" value="1"/>
</dbReference>
<evidence type="ECO:0000313" key="6">
    <source>
        <dbReference type="EMBL" id="MDH6197064.1"/>
    </source>
</evidence>
<evidence type="ECO:0000313" key="7">
    <source>
        <dbReference type="Proteomes" id="UP001160130"/>
    </source>
</evidence>
<dbReference type="Pfam" id="PF00440">
    <property type="entry name" value="TetR_N"/>
    <property type="match status" value="1"/>
</dbReference>
<dbReference type="PROSITE" id="PS50977">
    <property type="entry name" value="HTH_TETR_2"/>
    <property type="match status" value="1"/>
</dbReference>
<dbReference type="InterPro" id="IPR009057">
    <property type="entry name" value="Homeodomain-like_sf"/>
</dbReference>
<sequence length="197" mass="21039">MPRIGTPREPGQASTPRQLARNAAILRSAARLGALHGLEHVQISDIAADAGVALGTLYRYYPSKHHLFAALLTSSIWAIPEPVQRPGDRAAAVSDYLGEATERLLAQPLLARAMMVSVNAVRTSSDAAADLSTRQRILAIAGITEPTDEDQRLARLVEQCTYGILTWAAAGQLDAATAVSDVRHACDLLLAPWRGQG</sequence>
<organism evidence="6 7">
    <name type="scientific">Mycolicibacterium frederiksbergense</name>
    <dbReference type="NCBI Taxonomy" id="117567"/>
    <lineage>
        <taxon>Bacteria</taxon>
        <taxon>Bacillati</taxon>
        <taxon>Actinomycetota</taxon>
        <taxon>Actinomycetes</taxon>
        <taxon>Mycobacteriales</taxon>
        <taxon>Mycobacteriaceae</taxon>
        <taxon>Mycolicibacterium</taxon>
    </lineage>
</organism>
<feature type="DNA-binding region" description="H-T-H motif" evidence="4">
    <location>
        <begin position="42"/>
        <end position="61"/>
    </location>
</feature>
<keyword evidence="3" id="KW-0804">Transcription</keyword>
<keyword evidence="2 4" id="KW-0238">DNA-binding</keyword>
<evidence type="ECO:0000256" key="1">
    <source>
        <dbReference type="ARBA" id="ARBA00023015"/>
    </source>
</evidence>
<dbReference type="Gene3D" id="1.10.357.10">
    <property type="entry name" value="Tetracycline Repressor, domain 2"/>
    <property type="match status" value="1"/>
</dbReference>
<comment type="caution">
    <text evidence="6">The sequence shown here is derived from an EMBL/GenBank/DDBJ whole genome shotgun (WGS) entry which is preliminary data.</text>
</comment>
<reference evidence="6 7" key="1">
    <citation type="submission" date="2023-04" db="EMBL/GenBank/DDBJ databases">
        <title>Forest soil microbial communities from Buena Vista Peninsula, Colon Province, Panama.</title>
        <authorList>
            <person name="Bouskill N."/>
        </authorList>
    </citation>
    <scope>NUCLEOTIDE SEQUENCE [LARGE SCALE GENOMIC DNA]</scope>
    <source>
        <strain evidence="6 7">AC80</strain>
    </source>
</reference>
<dbReference type="SUPFAM" id="SSF46689">
    <property type="entry name" value="Homeodomain-like"/>
    <property type="match status" value="1"/>
</dbReference>